<sequence length="197" mass="22461">MTNVVSNQANAGPGLTNQLQDIRPPVEVPGSWDFLWYIAAGLAAAALLYWLWRLWTKRERPALLVPQIPPHVRARQKLQEALAFIDRPREFCILVSDTTRFYLEERFDFHAPERTTEEFLRELGETPLLLPDQKLSLGHFLERCDLVKFAKYEPGEPELRDLHRAACRLVDETEPPPPRAPGSTIDPAKSTGPRPST</sequence>
<feature type="transmembrane region" description="Helical" evidence="2">
    <location>
        <begin position="34"/>
        <end position="52"/>
    </location>
</feature>
<keyword evidence="2" id="KW-0472">Membrane</keyword>
<dbReference type="AlphaFoldDB" id="A0A645ESB7"/>
<gene>
    <name evidence="3" type="ORF">SDC9_151418</name>
</gene>
<comment type="caution">
    <text evidence="3">The sequence shown here is derived from an EMBL/GenBank/DDBJ whole genome shotgun (WGS) entry which is preliminary data.</text>
</comment>
<dbReference type="EMBL" id="VSSQ01050116">
    <property type="protein sequence ID" value="MPN04182.1"/>
    <property type="molecule type" value="Genomic_DNA"/>
</dbReference>
<protein>
    <recommendedName>
        <fullName evidence="4">DUF4381 domain-containing protein</fullName>
    </recommendedName>
</protein>
<name>A0A645ESB7_9ZZZZ</name>
<feature type="region of interest" description="Disordered" evidence="1">
    <location>
        <begin position="169"/>
        <end position="197"/>
    </location>
</feature>
<reference evidence="3" key="1">
    <citation type="submission" date="2019-08" db="EMBL/GenBank/DDBJ databases">
        <authorList>
            <person name="Kucharzyk K."/>
            <person name="Murdoch R.W."/>
            <person name="Higgins S."/>
            <person name="Loffler F."/>
        </authorList>
    </citation>
    <scope>NUCLEOTIDE SEQUENCE</scope>
</reference>
<evidence type="ECO:0000256" key="1">
    <source>
        <dbReference type="SAM" id="MobiDB-lite"/>
    </source>
</evidence>
<evidence type="ECO:0000256" key="2">
    <source>
        <dbReference type="SAM" id="Phobius"/>
    </source>
</evidence>
<evidence type="ECO:0008006" key="4">
    <source>
        <dbReference type="Google" id="ProtNLM"/>
    </source>
</evidence>
<organism evidence="3">
    <name type="scientific">bioreactor metagenome</name>
    <dbReference type="NCBI Taxonomy" id="1076179"/>
    <lineage>
        <taxon>unclassified sequences</taxon>
        <taxon>metagenomes</taxon>
        <taxon>ecological metagenomes</taxon>
    </lineage>
</organism>
<accession>A0A645ESB7</accession>
<keyword evidence="2" id="KW-1133">Transmembrane helix</keyword>
<proteinExistence type="predicted"/>
<evidence type="ECO:0000313" key="3">
    <source>
        <dbReference type="EMBL" id="MPN04182.1"/>
    </source>
</evidence>
<keyword evidence="2" id="KW-0812">Transmembrane</keyword>